<accession>A0ABS8RRD7</accession>
<gene>
    <name evidence="1" type="ORF">HAX54_051533</name>
</gene>
<protein>
    <submittedName>
        <fullName evidence="1">Uncharacterized protein</fullName>
    </submittedName>
</protein>
<comment type="caution">
    <text evidence="1">The sequence shown here is derived from an EMBL/GenBank/DDBJ whole genome shotgun (WGS) entry which is preliminary data.</text>
</comment>
<sequence>GTKGSSSSAAKETPARRFGAKVVELHVLKWFNAQKEAKYAPENWFDEGFLTLDIFTSATRSASWDWDISLLSL</sequence>
<keyword evidence="2" id="KW-1185">Reference proteome</keyword>
<reference evidence="1 2" key="1">
    <citation type="journal article" date="2021" name="BMC Genomics">
        <title>Datura genome reveals duplications of psychoactive alkaloid biosynthetic genes and high mutation rate following tissue culture.</title>
        <authorList>
            <person name="Rajewski A."/>
            <person name="Carter-House D."/>
            <person name="Stajich J."/>
            <person name="Litt A."/>
        </authorList>
    </citation>
    <scope>NUCLEOTIDE SEQUENCE [LARGE SCALE GENOMIC DNA]</scope>
    <source>
        <strain evidence="1">AR-01</strain>
    </source>
</reference>
<name>A0ABS8RRD7_DATST</name>
<proteinExistence type="predicted"/>
<feature type="non-terminal residue" evidence="1">
    <location>
        <position position="1"/>
    </location>
</feature>
<feature type="non-terminal residue" evidence="1">
    <location>
        <position position="73"/>
    </location>
</feature>
<dbReference type="Proteomes" id="UP000823775">
    <property type="component" value="Unassembled WGS sequence"/>
</dbReference>
<organism evidence="1 2">
    <name type="scientific">Datura stramonium</name>
    <name type="common">Jimsonweed</name>
    <name type="synonym">Common thornapple</name>
    <dbReference type="NCBI Taxonomy" id="4076"/>
    <lineage>
        <taxon>Eukaryota</taxon>
        <taxon>Viridiplantae</taxon>
        <taxon>Streptophyta</taxon>
        <taxon>Embryophyta</taxon>
        <taxon>Tracheophyta</taxon>
        <taxon>Spermatophyta</taxon>
        <taxon>Magnoliopsida</taxon>
        <taxon>eudicotyledons</taxon>
        <taxon>Gunneridae</taxon>
        <taxon>Pentapetalae</taxon>
        <taxon>asterids</taxon>
        <taxon>lamiids</taxon>
        <taxon>Solanales</taxon>
        <taxon>Solanaceae</taxon>
        <taxon>Solanoideae</taxon>
        <taxon>Datureae</taxon>
        <taxon>Datura</taxon>
    </lineage>
</organism>
<evidence type="ECO:0000313" key="1">
    <source>
        <dbReference type="EMBL" id="MCD7449344.1"/>
    </source>
</evidence>
<dbReference type="EMBL" id="JACEIK010000092">
    <property type="protein sequence ID" value="MCD7449344.1"/>
    <property type="molecule type" value="Genomic_DNA"/>
</dbReference>
<evidence type="ECO:0000313" key="2">
    <source>
        <dbReference type="Proteomes" id="UP000823775"/>
    </source>
</evidence>